<dbReference type="AlphaFoldDB" id="A0AAW2IIB2"/>
<evidence type="ECO:0008006" key="4">
    <source>
        <dbReference type="Google" id="ProtNLM"/>
    </source>
</evidence>
<feature type="region of interest" description="Disordered" evidence="1">
    <location>
        <begin position="24"/>
        <end position="52"/>
    </location>
</feature>
<gene>
    <name evidence="3" type="ORF">PYX00_002431</name>
</gene>
<accession>A0AAW2IIB2</accession>
<evidence type="ECO:0000313" key="3">
    <source>
        <dbReference type="EMBL" id="KAL0281448.1"/>
    </source>
</evidence>
<feature type="compositionally biased region" description="Basic and acidic residues" evidence="1">
    <location>
        <begin position="24"/>
        <end position="34"/>
    </location>
</feature>
<evidence type="ECO:0000256" key="1">
    <source>
        <dbReference type="SAM" id="MobiDB-lite"/>
    </source>
</evidence>
<proteinExistence type="predicted"/>
<reference evidence="3" key="1">
    <citation type="journal article" date="2024" name="Gigascience">
        <title>Chromosome-level genome of the poultry shaft louse Menopon gallinae provides insight into the host-switching and adaptive evolution of parasitic lice.</title>
        <authorList>
            <person name="Xu Y."/>
            <person name="Ma L."/>
            <person name="Liu S."/>
            <person name="Liang Y."/>
            <person name="Liu Q."/>
            <person name="He Z."/>
            <person name="Tian L."/>
            <person name="Duan Y."/>
            <person name="Cai W."/>
            <person name="Li H."/>
            <person name="Song F."/>
        </authorList>
    </citation>
    <scope>NUCLEOTIDE SEQUENCE</scope>
    <source>
        <strain evidence="3">Cailab_2023a</strain>
    </source>
</reference>
<dbReference type="EMBL" id="JARGDH010000001">
    <property type="protein sequence ID" value="KAL0281448.1"/>
    <property type="molecule type" value="Genomic_DNA"/>
</dbReference>
<feature type="signal peptide" evidence="2">
    <location>
        <begin position="1"/>
        <end position="23"/>
    </location>
</feature>
<protein>
    <recommendedName>
        <fullName evidence="4">Secreted protein</fullName>
    </recommendedName>
</protein>
<keyword evidence="2" id="KW-0732">Signal</keyword>
<evidence type="ECO:0000256" key="2">
    <source>
        <dbReference type="SAM" id="SignalP"/>
    </source>
</evidence>
<feature type="chain" id="PRO_5043957496" description="Secreted protein" evidence="2">
    <location>
        <begin position="24"/>
        <end position="255"/>
    </location>
</feature>
<name>A0AAW2IIB2_9NEOP</name>
<organism evidence="3">
    <name type="scientific">Menopon gallinae</name>
    <name type="common">poultry shaft louse</name>
    <dbReference type="NCBI Taxonomy" id="328185"/>
    <lineage>
        <taxon>Eukaryota</taxon>
        <taxon>Metazoa</taxon>
        <taxon>Ecdysozoa</taxon>
        <taxon>Arthropoda</taxon>
        <taxon>Hexapoda</taxon>
        <taxon>Insecta</taxon>
        <taxon>Pterygota</taxon>
        <taxon>Neoptera</taxon>
        <taxon>Paraneoptera</taxon>
        <taxon>Psocodea</taxon>
        <taxon>Troctomorpha</taxon>
        <taxon>Phthiraptera</taxon>
        <taxon>Amblycera</taxon>
        <taxon>Menoponidae</taxon>
        <taxon>Menopon</taxon>
    </lineage>
</organism>
<sequence length="255" mass="28682">MLHRSYIGALSILLLLHSEEGDAKETEGLRREPALLRPSDVPGDRERPAGTTLNAEPFPWVRRIQGSTSAVREFASRVTEILDRISKNWVSTGAKTVQNEEVRLRKLNGEVKEKLGELIRNGSKYGQRIIDCLNRTIFVAGLEKIVEDTTECYSRPLATVQEQLMRIEKEADDVLDRMESYGKRMFEMLSACFSEDSTPAVIECLQKVEGTNTGKYSAHPETFPANAMPEEENPPGKLFRGFGPLILHSNVLYIT</sequence>
<comment type="caution">
    <text evidence="3">The sequence shown here is derived from an EMBL/GenBank/DDBJ whole genome shotgun (WGS) entry which is preliminary data.</text>
</comment>